<dbReference type="Proteomes" id="UP000759529">
    <property type="component" value="Unassembled WGS sequence"/>
</dbReference>
<keyword evidence="7" id="KW-1185">Reference proteome</keyword>
<accession>A0ABS2CYK9</accession>
<dbReference type="PANTHER" id="PTHR11986">
    <property type="entry name" value="AMINOTRANSFERASE CLASS III"/>
    <property type="match status" value="1"/>
</dbReference>
<keyword evidence="4 5" id="KW-0663">Pyridoxal phosphate</keyword>
<proteinExistence type="inferred from homology"/>
<evidence type="ECO:0000256" key="5">
    <source>
        <dbReference type="RuleBase" id="RU003560"/>
    </source>
</evidence>
<dbReference type="Gene3D" id="3.40.640.10">
    <property type="entry name" value="Type I PLP-dependent aspartate aminotransferase-like (Major domain)"/>
    <property type="match status" value="1"/>
</dbReference>
<evidence type="ECO:0000256" key="4">
    <source>
        <dbReference type="ARBA" id="ARBA00022898"/>
    </source>
</evidence>
<comment type="similarity">
    <text evidence="5">Belongs to the class-III pyridoxal-phosphate-dependent aminotransferase family.</text>
</comment>
<dbReference type="EMBL" id="JACSOD020000496">
    <property type="protein sequence ID" value="MBM6500061.1"/>
    <property type="molecule type" value="Genomic_DNA"/>
</dbReference>
<dbReference type="InterPro" id="IPR015422">
    <property type="entry name" value="PyrdxlP-dep_Trfase_small"/>
</dbReference>
<dbReference type="GO" id="GO:0008483">
    <property type="term" value="F:transaminase activity"/>
    <property type="evidence" value="ECO:0007669"/>
    <property type="project" value="UniProtKB-KW"/>
</dbReference>
<evidence type="ECO:0000313" key="7">
    <source>
        <dbReference type="Proteomes" id="UP000759529"/>
    </source>
</evidence>
<organism evidence="6 7">
    <name type="scientific">Flavobacterium macrobrachii</name>
    <dbReference type="NCBI Taxonomy" id="591204"/>
    <lineage>
        <taxon>Bacteria</taxon>
        <taxon>Pseudomonadati</taxon>
        <taxon>Bacteroidota</taxon>
        <taxon>Flavobacteriia</taxon>
        <taxon>Flavobacteriales</taxon>
        <taxon>Flavobacteriaceae</taxon>
        <taxon>Flavobacterium</taxon>
    </lineage>
</organism>
<dbReference type="PROSITE" id="PS00600">
    <property type="entry name" value="AA_TRANSFER_CLASS_3"/>
    <property type="match status" value="1"/>
</dbReference>
<comment type="cofactor">
    <cofactor evidence="1">
        <name>pyridoxal 5'-phosphate</name>
        <dbReference type="ChEBI" id="CHEBI:597326"/>
    </cofactor>
</comment>
<keyword evidence="2 6" id="KW-0032">Aminotransferase</keyword>
<dbReference type="InterPro" id="IPR015424">
    <property type="entry name" value="PyrdxlP-dep_Trfase"/>
</dbReference>
<dbReference type="InterPro" id="IPR049704">
    <property type="entry name" value="Aminotrans_3_PPA_site"/>
</dbReference>
<comment type="caution">
    <text evidence="6">The sequence shown here is derived from an EMBL/GenBank/DDBJ whole genome shotgun (WGS) entry which is preliminary data.</text>
</comment>
<dbReference type="RefSeq" id="WP_187656943.1">
    <property type="nucleotide sequence ID" value="NZ_JACSOD020000496.1"/>
</dbReference>
<dbReference type="Pfam" id="PF00202">
    <property type="entry name" value="Aminotran_3"/>
    <property type="match status" value="1"/>
</dbReference>
<keyword evidence="3" id="KW-0808">Transferase</keyword>
<dbReference type="InterPro" id="IPR005814">
    <property type="entry name" value="Aminotrans_3"/>
</dbReference>
<sequence>MKQDFLKYQAQTSPYPLGMEVSHAVGSYIYDTNNKKYLDFVAGVSACSLGHQHPRVNQAIIDQLNKYSHVMVYGEYAQHPAVEYCKLLVQNLHPSLNKVYLVNSGTEACEGALKLVRRVTGRSQLISCHNAYHGNTMGSMSVMGFEERKQVFRPLIPDVDFITFNNEADLEKITTKTAGIILESIQGGAGFIEPKNDFLAKVKKRCEEVGALMIIDEIQPGFGRTGKLFGYENYNVVPDVVIIGKGMAGGMPVGGFIANEKYMDLLTHDPKLGHITTFGGHPVIAAASLATLQEILEKDYTSQSLAKEKLFRTLLVHPLIQEIRGKGLMLAAMTKNAEITNKVILKCQDKGLILFWLLFEGCAIRITPPLTISEEEIKEGCAIILEAMDEVMNDAIDE</sequence>
<dbReference type="InterPro" id="IPR015421">
    <property type="entry name" value="PyrdxlP-dep_Trfase_major"/>
</dbReference>
<dbReference type="Gene3D" id="3.90.1150.10">
    <property type="entry name" value="Aspartate Aminotransferase, domain 1"/>
    <property type="match status" value="1"/>
</dbReference>
<name>A0ABS2CYK9_9FLAO</name>
<evidence type="ECO:0000313" key="6">
    <source>
        <dbReference type="EMBL" id="MBM6500061.1"/>
    </source>
</evidence>
<dbReference type="InterPro" id="IPR050103">
    <property type="entry name" value="Class-III_PLP-dep_AT"/>
</dbReference>
<evidence type="ECO:0000256" key="2">
    <source>
        <dbReference type="ARBA" id="ARBA00022576"/>
    </source>
</evidence>
<gene>
    <name evidence="6" type="ORF">H9X54_012225</name>
</gene>
<evidence type="ECO:0000256" key="3">
    <source>
        <dbReference type="ARBA" id="ARBA00022679"/>
    </source>
</evidence>
<dbReference type="PANTHER" id="PTHR11986:SF79">
    <property type="entry name" value="ACETYLORNITHINE AMINOTRANSFERASE, MITOCHONDRIAL"/>
    <property type="match status" value="1"/>
</dbReference>
<dbReference type="CDD" id="cd00610">
    <property type="entry name" value="OAT_like"/>
    <property type="match status" value="1"/>
</dbReference>
<reference evidence="6 7" key="1">
    <citation type="submission" date="2021-02" db="EMBL/GenBank/DDBJ databases">
        <authorList>
            <person name="Jung H.S."/>
            <person name="Chun B.H."/>
            <person name="Jeon C.O."/>
        </authorList>
    </citation>
    <scope>NUCLEOTIDE SEQUENCE [LARGE SCALE GENOMIC DNA]</scope>
    <source>
        <strain evidence="6 7">LMG 25203</strain>
    </source>
</reference>
<evidence type="ECO:0000256" key="1">
    <source>
        <dbReference type="ARBA" id="ARBA00001933"/>
    </source>
</evidence>
<dbReference type="SUPFAM" id="SSF53383">
    <property type="entry name" value="PLP-dependent transferases"/>
    <property type="match status" value="1"/>
</dbReference>
<protein>
    <submittedName>
        <fullName evidence="6">Aspartate aminotransferase family protein</fullName>
    </submittedName>
</protein>
<dbReference type="PIRSF" id="PIRSF000521">
    <property type="entry name" value="Transaminase_4ab_Lys_Orn"/>
    <property type="match status" value="1"/>
</dbReference>